<evidence type="ECO:0000313" key="1">
    <source>
        <dbReference type="EMBL" id="GKV40929.1"/>
    </source>
</evidence>
<proteinExistence type="predicted"/>
<protein>
    <submittedName>
        <fullName evidence="1">Uncharacterized protein</fullName>
    </submittedName>
</protein>
<dbReference type="EMBL" id="BPVZ01000145">
    <property type="protein sequence ID" value="GKV40929.1"/>
    <property type="molecule type" value="Genomic_DNA"/>
</dbReference>
<name>A0AAV5LVT4_9ROSI</name>
<evidence type="ECO:0000313" key="2">
    <source>
        <dbReference type="Proteomes" id="UP001054252"/>
    </source>
</evidence>
<sequence length="53" mass="5898">MNNDTDADSYGTNLGDHLRSKLKCEGILSLHSNAPSSDMAFNLPRKRFPKFVS</sequence>
<gene>
    <name evidence="1" type="ORF">SLEP1_g48521</name>
</gene>
<accession>A0AAV5LVT4</accession>
<organism evidence="1 2">
    <name type="scientific">Rubroshorea leprosula</name>
    <dbReference type="NCBI Taxonomy" id="152421"/>
    <lineage>
        <taxon>Eukaryota</taxon>
        <taxon>Viridiplantae</taxon>
        <taxon>Streptophyta</taxon>
        <taxon>Embryophyta</taxon>
        <taxon>Tracheophyta</taxon>
        <taxon>Spermatophyta</taxon>
        <taxon>Magnoliopsida</taxon>
        <taxon>eudicotyledons</taxon>
        <taxon>Gunneridae</taxon>
        <taxon>Pentapetalae</taxon>
        <taxon>rosids</taxon>
        <taxon>malvids</taxon>
        <taxon>Malvales</taxon>
        <taxon>Dipterocarpaceae</taxon>
        <taxon>Rubroshorea</taxon>
    </lineage>
</organism>
<comment type="caution">
    <text evidence="1">The sequence shown here is derived from an EMBL/GenBank/DDBJ whole genome shotgun (WGS) entry which is preliminary data.</text>
</comment>
<reference evidence="1 2" key="1">
    <citation type="journal article" date="2021" name="Commun. Biol.">
        <title>The genome of Shorea leprosula (Dipterocarpaceae) highlights the ecological relevance of drought in aseasonal tropical rainforests.</title>
        <authorList>
            <person name="Ng K.K.S."/>
            <person name="Kobayashi M.J."/>
            <person name="Fawcett J.A."/>
            <person name="Hatakeyama M."/>
            <person name="Paape T."/>
            <person name="Ng C.H."/>
            <person name="Ang C.C."/>
            <person name="Tnah L.H."/>
            <person name="Lee C.T."/>
            <person name="Nishiyama T."/>
            <person name="Sese J."/>
            <person name="O'Brien M.J."/>
            <person name="Copetti D."/>
            <person name="Mohd Noor M.I."/>
            <person name="Ong R.C."/>
            <person name="Putra M."/>
            <person name="Sireger I.Z."/>
            <person name="Indrioko S."/>
            <person name="Kosugi Y."/>
            <person name="Izuno A."/>
            <person name="Isagi Y."/>
            <person name="Lee S.L."/>
            <person name="Shimizu K.K."/>
        </authorList>
    </citation>
    <scope>NUCLEOTIDE SEQUENCE [LARGE SCALE GENOMIC DNA]</scope>
    <source>
        <strain evidence="1">214</strain>
    </source>
</reference>
<dbReference type="Proteomes" id="UP001054252">
    <property type="component" value="Unassembled WGS sequence"/>
</dbReference>
<dbReference type="AlphaFoldDB" id="A0AAV5LVT4"/>
<keyword evidence="2" id="KW-1185">Reference proteome</keyword>